<reference evidence="1" key="1">
    <citation type="submission" date="2022-01" db="EMBL/GenBank/DDBJ databases">
        <authorList>
            <person name="King R."/>
        </authorList>
    </citation>
    <scope>NUCLEOTIDE SEQUENCE</scope>
</reference>
<dbReference type="EMBL" id="OU900096">
    <property type="protein sequence ID" value="CAG9860352.1"/>
    <property type="molecule type" value="Genomic_DNA"/>
</dbReference>
<accession>A0A9N9TQI3</accession>
<keyword evidence="2" id="KW-1185">Reference proteome</keyword>
<dbReference type="AlphaFoldDB" id="A0A9N9TQI3"/>
<dbReference type="OrthoDB" id="6657680at2759"/>
<evidence type="ECO:0000313" key="1">
    <source>
        <dbReference type="EMBL" id="CAG9860352.1"/>
    </source>
</evidence>
<organism evidence="1 2">
    <name type="scientific">Phyllotreta striolata</name>
    <name type="common">Striped flea beetle</name>
    <name type="synonym">Crioceris striolata</name>
    <dbReference type="NCBI Taxonomy" id="444603"/>
    <lineage>
        <taxon>Eukaryota</taxon>
        <taxon>Metazoa</taxon>
        <taxon>Ecdysozoa</taxon>
        <taxon>Arthropoda</taxon>
        <taxon>Hexapoda</taxon>
        <taxon>Insecta</taxon>
        <taxon>Pterygota</taxon>
        <taxon>Neoptera</taxon>
        <taxon>Endopterygota</taxon>
        <taxon>Coleoptera</taxon>
        <taxon>Polyphaga</taxon>
        <taxon>Cucujiformia</taxon>
        <taxon>Chrysomeloidea</taxon>
        <taxon>Chrysomelidae</taxon>
        <taxon>Galerucinae</taxon>
        <taxon>Alticini</taxon>
        <taxon>Phyllotreta</taxon>
    </lineage>
</organism>
<evidence type="ECO:0000313" key="2">
    <source>
        <dbReference type="Proteomes" id="UP001153712"/>
    </source>
</evidence>
<dbReference type="Proteomes" id="UP001153712">
    <property type="component" value="Chromosome 3"/>
</dbReference>
<name>A0A9N9TQI3_PHYSR</name>
<protein>
    <submittedName>
        <fullName evidence="1">Uncharacterized protein</fullName>
    </submittedName>
</protein>
<gene>
    <name evidence="1" type="ORF">PHYEVI_LOCUS6707</name>
</gene>
<sequence>MKLQDLTFSTTEDEKLKEGECQIMTDYHYFTIKFGIMNIELTPELVHSLPKEMLLKLSTSQLFRYWKDVRSEYKEDEEVLERLPCLEHYNRPESPTHIDGPAPAKYKCYTCLMNK</sequence>
<proteinExistence type="predicted"/>